<protein>
    <submittedName>
        <fullName evidence="2">Uncharacterized protein</fullName>
    </submittedName>
</protein>
<feature type="transmembrane region" description="Helical" evidence="1">
    <location>
        <begin position="302"/>
        <end position="326"/>
    </location>
</feature>
<organism evidence="2 3">
    <name type="scientific">Parvularcula bermudensis (strain ATCC BAA-594 / HTCC2503 / KCTC 12087)</name>
    <dbReference type="NCBI Taxonomy" id="314260"/>
    <lineage>
        <taxon>Bacteria</taxon>
        <taxon>Pseudomonadati</taxon>
        <taxon>Pseudomonadota</taxon>
        <taxon>Alphaproteobacteria</taxon>
        <taxon>Parvularculales</taxon>
        <taxon>Parvularculaceae</taxon>
        <taxon>Parvularcula</taxon>
    </lineage>
</organism>
<feature type="transmembrane region" description="Helical" evidence="1">
    <location>
        <begin position="120"/>
        <end position="137"/>
    </location>
</feature>
<feature type="transmembrane region" description="Helical" evidence="1">
    <location>
        <begin position="48"/>
        <end position="71"/>
    </location>
</feature>
<feature type="transmembrane region" description="Helical" evidence="1">
    <location>
        <begin position="20"/>
        <end position="42"/>
    </location>
</feature>
<feature type="transmembrane region" description="Helical" evidence="1">
    <location>
        <begin position="332"/>
        <end position="351"/>
    </location>
</feature>
<proteinExistence type="predicted"/>
<keyword evidence="3" id="KW-1185">Reference proteome</keyword>
<dbReference type="RefSeq" id="WP_013300398.1">
    <property type="nucleotide sequence ID" value="NC_014414.1"/>
</dbReference>
<gene>
    <name evidence="2" type="ordered locus">PB2503_06792</name>
</gene>
<dbReference type="HOGENOM" id="CLU_050036_0_0_5"/>
<evidence type="ECO:0000313" key="3">
    <source>
        <dbReference type="Proteomes" id="UP000001302"/>
    </source>
</evidence>
<feature type="transmembrane region" description="Helical" evidence="1">
    <location>
        <begin position="176"/>
        <end position="199"/>
    </location>
</feature>
<dbReference type="AlphaFoldDB" id="E0TI85"/>
<keyword evidence="1" id="KW-1133">Transmembrane helix</keyword>
<feature type="transmembrane region" description="Helical" evidence="1">
    <location>
        <begin position="392"/>
        <end position="411"/>
    </location>
</feature>
<name>E0TI85_PARBH</name>
<dbReference type="OrthoDB" id="6396247at2"/>
<keyword evidence="1" id="KW-0472">Membrane</keyword>
<reference evidence="3" key="1">
    <citation type="submission" date="2010-08" db="EMBL/GenBank/DDBJ databases">
        <title>Genome sequence of Parvularcula bermudensis HTCC2503.</title>
        <authorList>
            <person name="Kang D.-M."/>
            <person name="Oh H.-M."/>
            <person name="Cho J.-C."/>
        </authorList>
    </citation>
    <scope>NUCLEOTIDE SEQUENCE [LARGE SCALE GENOMIC DNA]</scope>
    <source>
        <strain evidence="3">ATCC BAA-594 / HTCC2503 / KCTC 12087</strain>
    </source>
</reference>
<dbReference type="KEGG" id="pbr:PB2503_06792"/>
<reference evidence="2 3" key="2">
    <citation type="journal article" date="2011" name="J. Bacteriol.">
        <title>Complete genome sequence of strain HTCC2503T of Parvularcula bermudensis, the type species of the order "Parvularculales" in the class Alphaproteobacteria.</title>
        <authorList>
            <person name="Oh H.M."/>
            <person name="Kang I."/>
            <person name="Vergin K.L."/>
            <person name="Kang D."/>
            <person name="Rhee K.H."/>
            <person name="Giovannoni S.J."/>
            <person name="Cho J.C."/>
        </authorList>
    </citation>
    <scope>NUCLEOTIDE SEQUENCE [LARGE SCALE GENOMIC DNA]</scope>
    <source>
        <strain evidence="3">ATCC BAA-594 / HTCC2503 / KCTC 12087</strain>
    </source>
</reference>
<dbReference type="STRING" id="314260.PB2503_06792"/>
<dbReference type="EMBL" id="CP002156">
    <property type="protein sequence ID" value="ADM09424.1"/>
    <property type="molecule type" value="Genomic_DNA"/>
</dbReference>
<keyword evidence="1" id="KW-0812">Transmembrane</keyword>
<dbReference type="eggNOG" id="COG2244">
    <property type="taxonomic scope" value="Bacteria"/>
</dbReference>
<evidence type="ECO:0000256" key="1">
    <source>
        <dbReference type="SAM" id="Phobius"/>
    </source>
</evidence>
<accession>E0TI85</accession>
<sequence>MLDSSGRFGKITIKLYRYGLAAIGPVGAAATQFYLLLVLLRLLSKDEFGSFSFLILSSQFCFGIWSALFCAPLVVMMNQETQEIATERVRSILGANIVLSIGVAVLFFGLGMWLSIGTDAALLFGLFAGTVVVRWVARAHAYAAGKQIRTALSDGVYALTLFVGTTVIFVQQIDSIVWASGMLLASVIAGYIPFGTAYWRQQIGAVRPKAVLSYHAVWKKHAGWSLLGVITTEATSNSHAYIVTALYGPAAFAPIAAAALIIRPIMVIVKALSEFERAQMAKTIVQRNFSALRQSLWMFRGMLLLVWIGSVGLAFLLFAFFPALVFPAEYDLRTLQIVATLWLSIAAVRIVRVPDNIFLQSSGYFKMLAFASIFSSGVSLFLVPVLTVLNGPVWSVVGILGGEVVFAAAIIQRALKRRATMRQEVQDSASDPGVMTAAQATKIE</sequence>
<feature type="transmembrane region" description="Helical" evidence="1">
    <location>
        <begin position="363"/>
        <end position="386"/>
    </location>
</feature>
<feature type="transmembrane region" description="Helical" evidence="1">
    <location>
        <begin position="92"/>
        <end position="114"/>
    </location>
</feature>
<evidence type="ECO:0000313" key="2">
    <source>
        <dbReference type="EMBL" id="ADM09424.1"/>
    </source>
</evidence>
<dbReference type="Proteomes" id="UP000001302">
    <property type="component" value="Chromosome"/>
</dbReference>
<feature type="transmembrane region" description="Helical" evidence="1">
    <location>
        <begin position="149"/>
        <end position="170"/>
    </location>
</feature>